<gene>
    <name evidence="2" type="ORF">HCDG_06967</name>
</gene>
<reference evidence="3" key="1">
    <citation type="submission" date="2009-05" db="EMBL/GenBank/DDBJ databases">
        <title>The genome sequence of Ajellomyces capsulatus strain H143.</title>
        <authorList>
            <person name="Champion M."/>
            <person name="Cuomo C.A."/>
            <person name="Ma L.-J."/>
            <person name="Henn M.R."/>
            <person name="Sil A."/>
            <person name="Goldman B."/>
            <person name="Young S.K."/>
            <person name="Kodira C.D."/>
            <person name="Zeng Q."/>
            <person name="Koehrsen M."/>
            <person name="Alvarado L."/>
            <person name="Berlin A.M."/>
            <person name="Borenstein D."/>
            <person name="Chen Z."/>
            <person name="Engels R."/>
            <person name="Freedman E."/>
            <person name="Gellesch M."/>
            <person name="Goldberg J."/>
            <person name="Griggs A."/>
            <person name="Gujja S."/>
            <person name="Heiman D.I."/>
            <person name="Hepburn T.A."/>
            <person name="Howarth C."/>
            <person name="Jen D."/>
            <person name="Larson L."/>
            <person name="Lewis B."/>
            <person name="Mehta T."/>
            <person name="Park D."/>
            <person name="Pearson M."/>
            <person name="Roberts A."/>
            <person name="Saif S."/>
            <person name="Shea T.D."/>
            <person name="Shenoy N."/>
            <person name="Sisk P."/>
            <person name="Stolte C."/>
            <person name="Sykes S."/>
            <person name="Walk T."/>
            <person name="White J."/>
            <person name="Yandava C."/>
            <person name="Klein B."/>
            <person name="McEwen J.G."/>
            <person name="Puccia R."/>
            <person name="Goldman G.H."/>
            <person name="Felipe M.S."/>
            <person name="Nino-Vega G."/>
            <person name="San-Blas G."/>
            <person name="Taylor J.W."/>
            <person name="Mendoza L."/>
            <person name="Galagan J.E."/>
            <person name="Nusbaum C."/>
            <person name="Birren B.W."/>
        </authorList>
    </citation>
    <scope>NUCLEOTIDE SEQUENCE [LARGE SCALE GENOMIC DNA]</scope>
    <source>
        <strain evidence="3">H143</strain>
    </source>
</reference>
<dbReference type="VEuPathDB" id="FungiDB:HCDG_06967"/>
<proteinExistence type="predicted"/>
<evidence type="ECO:0000313" key="2">
    <source>
        <dbReference type="EMBL" id="EER39023.1"/>
    </source>
</evidence>
<evidence type="ECO:0000313" key="3">
    <source>
        <dbReference type="Proteomes" id="UP000002624"/>
    </source>
</evidence>
<dbReference type="AlphaFoldDB" id="C6HL86"/>
<protein>
    <submittedName>
        <fullName evidence="2">Uncharacterized protein</fullName>
    </submittedName>
</protein>
<evidence type="ECO:0000256" key="1">
    <source>
        <dbReference type="SAM" id="MobiDB-lite"/>
    </source>
</evidence>
<organism evidence="2 3">
    <name type="scientific">Ajellomyces capsulatus (strain H143)</name>
    <name type="common">Darling's disease fungus</name>
    <name type="synonym">Histoplasma capsulatum</name>
    <dbReference type="NCBI Taxonomy" id="544712"/>
    <lineage>
        <taxon>Eukaryota</taxon>
        <taxon>Fungi</taxon>
        <taxon>Dikarya</taxon>
        <taxon>Ascomycota</taxon>
        <taxon>Pezizomycotina</taxon>
        <taxon>Eurotiomycetes</taxon>
        <taxon>Eurotiomycetidae</taxon>
        <taxon>Onygenales</taxon>
        <taxon>Ajellomycetaceae</taxon>
        <taxon>Histoplasma</taxon>
    </lineage>
</organism>
<dbReference type="HOGENOM" id="CLU_2026054_0_0_1"/>
<accession>C6HL86</accession>
<dbReference type="EMBL" id="GG692430">
    <property type="protein sequence ID" value="EER39023.1"/>
    <property type="molecule type" value="Genomic_DNA"/>
</dbReference>
<feature type="region of interest" description="Disordered" evidence="1">
    <location>
        <begin position="70"/>
        <end position="102"/>
    </location>
</feature>
<name>C6HL86_AJECH</name>
<sequence length="122" mass="13348">MWARRGGHRPGHQAVSGTREILSITSAGPMEINLRNEKGLEECPYDYISIEEATVVYGNIYTSLSAPTNFSHTRQSAEPGKPANNRASKSIEDKMVGGRDYSSKNGKRNLFCVQILLGPPAP</sequence>
<dbReference type="Proteomes" id="UP000002624">
    <property type="component" value="Unassembled WGS sequence"/>
</dbReference>